<sequence length="41" mass="4794">MPFHHSIHWLYIFLTAVLKAPIKTTLCIHIKNGVCFKLDSR</sequence>
<reference evidence="1" key="1">
    <citation type="submission" date="2014-09" db="EMBL/GenBank/DDBJ databases">
        <authorList>
            <person name="Magalhaes I.L.F."/>
            <person name="Oliveira U."/>
            <person name="Santos F.R."/>
            <person name="Vidigal T.H.D.A."/>
            <person name="Brescovit A.D."/>
            <person name="Santos A.J."/>
        </authorList>
    </citation>
    <scope>NUCLEOTIDE SEQUENCE</scope>
    <source>
        <tissue evidence="1">Shoot tissue taken approximately 20 cm above the soil surface</tissue>
    </source>
</reference>
<protein>
    <submittedName>
        <fullName evidence="1">Uncharacterized protein</fullName>
    </submittedName>
</protein>
<reference evidence="1" key="2">
    <citation type="journal article" date="2015" name="Data Brief">
        <title>Shoot transcriptome of the giant reed, Arundo donax.</title>
        <authorList>
            <person name="Barrero R.A."/>
            <person name="Guerrero F.D."/>
            <person name="Moolhuijzen P."/>
            <person name="Goolsby J.A."/>
            <person name="Tidwell J."/>
            <person name="Bellgard S.E."/>
            <person name="Bellgard M.I."/>
        </authorList>
    </citation>
    <scope>NUCLEOTIDE SEQUENCE</scope>
    <source>
        <tissue evidence="1">Shoot tissue taken approximately 20 cm above the soil surface</tissue>
    </source>
</reference>
<name>A0A0A9AI46_ARUDO</name>
<evidence type="ECO:0000313" key="1">
    <source>
        <dbReference type="EMBL" id="JAD50836.1"/>
    </source>
</evidence>
<dbReference type="AlphaFoldDB" id="A0A0A9AI46"/>
<proteinExistence type="predicted"/>
<dbReference type="EMBL" id="GBRH01247059">
    <property type="protein sequence ID" value="JAD50836.1"/>
    <property type="molecule type" value="Transcribed_RNA"/>
</dbReference>
<organism evidence="1">
    <name type="scientific">Arundo donax</name>
    <name type="common">Giant reed</name>
    <name type="synonym">Donax arundinaceus</name>
    <dbReference type="NCBI Taxonomy" id="35708"/>
    <lineage>
        <taxon>Eukaryota</taxon>
        <taxon>Viridiplantae</taxon>
        <taxon>Streptophyta</taxon>
        <taxon>Embryophyta</taxon>
        <taxon>Tracheophyta</taxon>
        <taxon>Spermatophyta</taxon>
        <taxon>Magnoliopsida</taxon>
        <taxon>Liliopsida</taxon>
        <taxon>Poales</taxon>
        <taxon>Poaceae</taxon>
        <taxon>PACMAD clade</taxon>
        <taxon>Arundinoideae</taxon>
        <taxon>Arundineae</taxon>
        <taxon>Arundo</taxon>
    </lineage>
</organism>
<accession>A0A0A9AI46</accession>